<proteinExistence type="predicted"/>
<dbReference type="Proteomes" id="UP000675881">
    <property type="component" value="Chromosome 14"/>
</dbReference>
<evidence type="ECO:0000313" key="2">
    <source>
        <dbReference type="Proteomes" id="UP000675881"/>
    </source>
</evidence>
<reference evidence="1" key="1">
    <citation type="submission" date="2021-02" db="EMBL/GenBank/DDBJ databases">
        <authorList>
            <person name="Bekaert M."/>
        </authorList>
    </citation>
    <scope>NUCLEOTIDE SEQUENCE</scope>
    <source>
        <strain evidence="1">IoA-00</strain>
    </source>
</reference>
<dbReference type="AlphaFoldDB" id="A0A7R8H484"/>
<name>A0A7R8H484_LEPSM</name>
<keyword evidence="2" id="KW-1185">Reference proteome</keyword>
<accession>A0A7R8H484</accession>
<organism evidence="1 2">
    <name type="scientific">Lepeophtheirus salmonis</name>
    <name type="common">Salmon louse</name>
    <name type="synonym">Caligus salmonis</name>
    <dbReference type="NCBI Taxonomy" id="72036"/>
    <lineage>
        <taxon>Eukaryota</taxon>
        <taxon>Metazoa</taxon>
        <taxon>Ecdysozoa</taxon>
        <taxon>Arthropoda</taxon>
        <taxon>Crustacea</taxon>
        <taxon>Multicrustacea</taxon>
        <taxon>Hexanauplia</taxon>
        <taxon>Copepoda</taxon>
        <taxon>Siphonostomatoida</taxon>
        <taxon>Caligidae</taxon>
        <taxon>Lepeophtheirus</taxon>
    </lineage>
</organism>
<protein>
    <submittedName>
        <fullName evidence="1">(salmon louse) hypothetical protein</fullName>
    </submittedName>
</protein>
<gene>
    <name evidence="1" type="ORF">LSAA_4843</name>
</gene>
<evidence type="ECO:0000313" key="1">
    <source>
        <dbReference type="EMBL" id="CAF2845879.1"/>
    </source>
</evidence>
<dbReference type="EMBL" id="HG994593">
    <property type="protein sequence ID" value="CAF2845879.1"/>
    <property type="molecule type" value="Genomic_DNA"/>
</dbReference>
<sequence>MKETEVPSFTLVVSSRAVRNSCTMDVPECGRKARRNMPQYTSDIIRSGVTSKVIYFLLHSGTSIMPLSLTARELTTNVKDGTAFPHLTHPDRDFPSIFGVFLNSMPSLT</sequence>